<accession>A0ABZ1CSA5</accession>
<sequence length="249" mass="28552">MTGSSVRATMRQDVYNNTSTKEGLDFPASLFSLPVEIQLRIYLYLSPDDLGILGRYVRQLRGIEADGYLREIWFKHTAPSRLDHYLFAPSHGRPDPSELVRRGTLRGIAVISSIRSNGYWCSESAVRLSQIHTKLHQENLKRILNLHITSNRPSIKSLHSRRILPTSNILTSSKISAKIHLLEKARAKDKIKKALTDRKVGQEKLIDILNQTNGMMGVWKDDNERIRLALCGSIKSVKRYWEERTSRFN</sequence>
<evidence type="ECO:0000313" key="2">
    <source>
        <dbReference type="EMBL" id="WRT64644.1"/>
    </source>
</evidence>
<feature type="domain" description="F-box" evidence="1">
    <location>
        <begin position="27"/>
        <end position="76"/>
    </location>
</feature>
<dbReference type="Proteomes" id="UP001329825">
    <property type="component" value="Chromosome 2"/>
</dbReference>
<protein>
    <recommendedName>
        <fullName evidence="1">F-box domain-containing protein</fullName>
    </recommendedName>
</protein>
<proteinExistence type="predicted"/>
<keyword evidence="3" id="KW-1185">Reference proteome</keyword>
<organism evidence="2 3">
    <name type="scientific">Kwoniella shivajii</name>
    <dbReference type="NCBI Taxonomy" id="564305"/>
    <lineage>
        <taxon>Eukaryota</taxon>
        <taxon>Fungi</taxon>
        <taxon>Dikarya</taxon>
        <taxon>Basidiomycota</taxon>
        <taxon>Agaricomycotina</taxon>
        <taxon>Tremellomycetes</taxon>
        <taxon>Tremellales</taxon>
        <taxon>Cryptococcaceae</taxon>
        <taxon>Kwoniella</taxon>
    </lineage>
</organism>
<dbReference type="EMBL" id="CP141882">
    <property type="protein sequence ID" value="WRT64644.1"/>
    <property type="molecule type" value="Genomic_DNA"/>
</dbReference>
<dbReference type="PROSITE" id="PS50181">
    <property type="entry name" value="FBOX"/>
    <property type="match status" value="1"/>
</dbReference>
<gene>
    <name evidence="2" type="ORF">IL334_001578</name>
</gene>
<dbReference type="RefSeq" id="XP_062789384.1">
    <property type="nucleotide sequence ID" value="XM_062933333.1"/>
</dbReference>
<evidence type="ECO:0000313" key="3">
    <source>
        <dbReference type="Proteomes" id="UP001329825"/>
    </source>
</evidence>
<evidence type="ECO:0000259" key="1">
    <source>
        <dbReference type="PROSITE" id="PS50181"/>
    </source>
</evidence>
<dbReference type="GeneID" id="87953709"/>
<dbReference type="InterPro" id="IPR001810">
    <property type="entry name" value="F-box_dom"/>
</dbReference>
<name>A0ABZ1CSA5_9TREE</name>
<reference evidence="2 3" key="1">
    <citation type="submission" date="2024-01" db="EMBL/GenBank/DDBJ databases">
        <title>Comparative genomics of Cryptococcus and Kwoniella reveals pathogenesis evolution and contrasting modes of karyotype evolution via chromosome fusion or intercentromeric recombination.</title>
        <authorList>
            <person name="Coelho M.A."/>
            <person name="David-Palma M."/>
            <person name="Shea T."/>
            <person name="Bowers K."/>
            <person name="McGinley-Smith S."/>
            <person name="Mohammad A.W."/>
            <person name="Gnirke A."/>
            <person name="Yurkov A.M."/>
            <person name="Nowrousian M."/>
            <person name="Sun S."/>
            <person name="Cuomo C.A."/>
            <person name="Heitman J."/>
        </authorList>
    </citation>
    <scope>NUCLEOTIDE SEQUENCE [LARGE SCALE GENOMIC DNA]</scope>
    <source>
        <strain evidence="2">CBS 11374</strain>
    </source>
</reference>